<dbReference type="KEGG" id="fax:FUAX_35900"/>
<reference evidence="5 6" key="1">
    <citation type="submission" date="2021-12" db="EMBL/GenBank/DDBJ databases">
        <title>Genome sequencing of bacteria with rrn-lacking chromosome and rrn-plasmid.</title>
        <authorList>
            <person name="Anda M."/>
            <person name="Iwasaki W."/>
        </authorList>
    </citation>
    <scope>NUCLEOTIDE SEQUENCE [LARGE SCALE GENOMIC DNA]</scope>
    <source>
        <strain evidence="5 6">DSM 100852</strain>
    </source>
</reference>
<dbReference type="Gene3D" id="3.40.50.720">
    <property type="entry name" value="NAD(P)-binding Rossmann-like Domain"/>
    <property type="match status" value="1"/>
</dbReference>
<gene>
    <name evidence="5" type="ORF">FUAX_35900</name>
</gene>
<dbReference type="GO" id="GO:0009423">
    <property type="term" value="P:chorismate biosynthetic process"/>
    <property type="evidence" value="ECO:0007669"/>
    <property type="project" value="TreeGrafter"/>
</dbReference>
<keyword evidence="3" id="KW-0028">Amino-acid biosynthesis</keyword>
<dbReference type="EMBL" id="AP025314">
    <property type="protein sequence ID" value="BDD11158.1"/>
    <property type="molecule type" value="Genomic_DNA"/>
</dbReference>
<organism evidence="5 6">
    <name type="scientific">Fulvitalea axinellae</name>
    <dbReference type="NCBI Taxonomy" id="1182444"/>
    <lineage>
        <taxon>Bacteria</taxon>
        <taxon>Pseudomonadati</taxon>
        <taxon>Bacteroidota</taxon>
        <taxon>Cytophagia</taxon>
        <taxon>Cytophagales</taxon>
        <taxon>Persicobacteraceae</taxon>
        <taxon>Fulvitalea</taxon>
    </lineage>
</organism>
<dbReference type="RefSeq" id="WP_338392672.1">
    <property type="nucleotide sequence ID" value="NZ_AP025314.1"/>
</dbReference>
<evidence type="ECO:0000256" key="1">
    <source>
        <dbReference type="ARBA" id="ARBA00004871"/>
    </source>
</evidence>
<dbReference type="SUPFAM" id="SSF53223">
    <property type="entry name" value="Aminoacid dehydrogenase-like, N-terminal domain"/>
    <property type="match status" value="1"/>
</dbReference>
<name>A0AAU9CLU3_9BACT</name>
<dbReference type="PANTHER" id="PTHR21089">
    <property type="entry name" value="SHIKIMATE DEHYDROGENASE"/>
    <property type="match status" value="1"/>
</dbReference>
<dbReference type="SUPFAM" id="SSF51735">
    <property type="entry name" value="NAD(P)-binding Rossmann-fold domains"/>
    <property type="match status" value="1"/>
</dbReference>
<dbReference type="InterPro" id="IPR022893">
    <property type="entry name" value="Shikimate_DH_fam"/>
</dbReference>
<dbReference type="GO" id="GO:0009073">
    <property type="term" value="P:aromatic amino acid family biosynthetic process"/>
    <property type="evidence" value="ECO:0007669"/>
    <property type="project" value="UniProtKB-KW"/>
</dbReference>
<keyword evidence="2" id="KW-0560">Oxidoreductase</keyword>
<dbReference type="InterPro" id="IPR046346">
    <property type="entry name" value="Aminoacid_DH-like_N_sf"/>
</dbReference>
<keyword evidence="6" id="KW-1185">Reference proteome</keyword>
<proteinExistence type="predicted"/>
<dbReference type="GO" id="GO:0050661">
    <property type="term" value="F:NADP binding"/>
    <property type="evidence" value="ECO:0007669"/>
    <property type="project" value="TreeGrafter"/>
</dbReference>
<evidence type="ECO:0000259" key="4">
    <source>
        <dbReference type="Pfam" id="PF08501"/>
    </source>
</evidence>
<dbReference type="InterPro" id="IPR036291">
    <property type="entry name" value="NAD(P)-bd_dom_sf"/>
</dbReference>
<dbReference type="InterPro" id="IPR013708">
    <property type="entry name" value="Shikimate_DH-bd_N"/>
</dbReference>
<sequence>MRKFALIGYKLGHSFSKKYFTDKFEKEGLDNCLYELFELAHIKQLPGLLIEQKSLEGLNVTIPYKEEVIPLLDDIDDSAKRIGAVNVIRIQDGKTKGFNSDYYGFKKSLEDWMDINPSETKALILGTGGASKAVKTALEDLNVEFKFVSRTASDDTLDYASLNAKPELLDEYRLIINTTPLGMLPNTDSCPDLPYDRIGGGHYLYDLVYNPEETLFMKKGTDRGAKAKNGLEMLHLQAERSWDIWNGNE</sequence>
<evidence type="ECO:0000313" key="6">
    <source>
        <dbReference type="Proteomes" id="UP001348817"/>
    </source>
</evidence>
<evidence type="ECO:0000313" key="5">
    <source>
        <dbReference type="EMBL" id="BDD11158.1"/>
    </source>
</evidence>
<dbReference type="GO" id="GO:0005829">
    <property type="term" value="C:cytosol"/>
    <property type="evidence" value="ECO:0007669"/>
    <property type="project" value="TreeGrafter"/>
</dbReference>
<dbReference type="Pfam" id="PF08501">
    <property type="entry name" value="Shikimate_dh_N"/>
    <property type="match status" value="1"/>
</dbReference>
<evidence type="ECO:0000256" key="3">
    <source>
        <dbReference type="ARBA" id="ARBA00023141"/>
    </source>
</evidence>
<protein>
    <submittedName>
        <fullName evidence="5">Shikimate 5-dehydrogenase</fullName>
    </submittedName>
</protein>
<feature type="domain" description="Shikimate dehydrogenase substrate binding N-terminal" evidence="4">
    <location>
        <begin position="6"/>
        <end position="88"/>
    </location>
</feature>
<dbReference type="GO" id="GO:0019632">
    <property type="term" value="P:shikimate metabolic process"/>
    <property type="evidence" value="ECO:0007669"/>
    <property type="project" value="TreeGrafter"/>
</dbReference>
<dbReference type="Proteomes" id="UP001348817">
    <property type="component" value="Chromosome"/>
</dbReference>
<dbReference type="PANTHER" id="PTHR21089:SF1">
    <property type="entry name" value="BIFUNCTIONAL 3-DEHYDROQUINATE DEHYDRATASE_SHIKIMATE DEHYDROGENASE, CHLOROPLASTIC"/>
    <property type="match status" value="1"/>
</dbReference>
<accession>A0AAU9CLU3</accession>
<dbReference type="GO" id="GO:0004764">
    <property type="term" value="F:shikimate 3-dehydrogenase (NADP+) activity"/>
    <property type="evidence" value="ECO:0007669"/>
    <property type="project" value="InterPro"/>
</dbReference>
<keyword evidence="3" id="KW-0057">Aromatic amino acid biosynthesis</keyword>
<dbReference type="AlphaFoldDB" id="A0AAU9CLU3"/>
<evidence type="ECO:0000256" key="2">
    <source>
        <dbReference type="ARBA" id="ARBA00023002"/>
    </source>
</evidence>
<dbReference type="CDD" id="cd01065">
    <property type="entry name" value="NAD_bind_Shikimate_DH"/>
    <property type="match status" value="1"/>
</dbReference>
<dbReference type="Gene3D" id="3.40.50.10860">
    <property type="entry name" value="Leucine Dehydrogenase, chain A, domain 1"/>
    <property type="match status" value="1"/>
</dbReference>
<comment type="pathway">
    <text evidence="1">Metabolic intermediate biosynthesis; chorismate biosynthesis; chorismate from D-erythrose 4-phosphate and phosphoenolpyruvate: step 4/7.</text>
</comment>